<organism evidence="1">
    <name type="scientific">marine sediment metagenome</name>
    <dbReference type="NCBI Taxonomy" id="412755"/>
    <lineage>
        <taxon>unclassified sequences</taxon>
        <taxon>metagenomes</taxon>
        <taxon>ecological metagenomes</taxon>
    </lineage>
</organism>
<protein>
    <submittedName>
        <fullName evidence="1">Uncharacterized protein</fullName>
    </submittedName>
</protein>
<dbReference type="EMBL" id="LAZR01001261">
    <property type="protein sequence ID" value="KKN47705.1"/>
    <property type="molecule type" value="Genomic_DNA"/>
</dbReference>
<sequence length="177" mass="19998">MYEDRIAKSIKTKPDILEEIKRHGANVIELSRPAPDALKHGYSPYELISYYYPDYSICWPDGRWGLMDAKAGNTIELGAYLAYRMLSTLDRYPGVIVCSANGWQRITELEVKPTENKTFRAVFAGEEWDCPHVVGEDNAGSGTPWTGITNFNDYDTFGELEAMLKKSANERGLEAVY</sequence>
<evidence type="ECO:0000313" key="1">
    <source>
        <dbReference type="EMBL" id="KKN47705.1"/>
    </source>
</evidence>
<gene>
    <name evidence="1" type="ORF">LCGC14_0660280</name>
</gene>
<name>A0A0F9QTR6_9ZZZZ</name>
<accession>A0A0F9QTR6</accession>
<reference evidence="1" key="1">
    <citation type="journal article" date="2015" name="Nature">
        <title>Complex archaea that bridge the gap between prokaryotes and eukaryotes.</title>
        <authorList>
            <person name="Spang A."/>
            <person name="Saw J.H."/>
            <person name="Jorgensen S.L."/>
            <person name="Zaremba-Niedzwiedzka K."/>
            <person name="Martijn J."/>
            <person name="Lind A.E."/>
            <person name="van Eijk R."/>
            <person name="Schleper C."/>
            <person name="Guy L."/>
            <person name="Ettema T.J."/>
        </authorList>
    </citation>
    <scope>NUCLEOTIDE SEQUENCE</scope>
</reference>
<comment type="caution">
    <text evidence="1">The sequence shown here is derived from an EMBL/GenBank/DDBJ whole genome shotgun (WGS) entry which is preliminary data.</text>
</comment>
<proteinExistence type="predicted"/>
<dbReference type="AlphaFoldDB" id="A0A0F9QTR6"/>